<keyword evidence="3" id="KW-1185">Reference proteome</keyword>
<protein>
    <submittedName>
        <fullName evidence="2">Uncharacterized protein</fullName>
    </submittedName>
</protein>
<dbReference type="Proteomes" id="UP001189429">
    <property type="component" value="Unassembled WGS sequence"/>
</dbReference>
<feature type="compositionally biased region" description="Low complexity" evidence="1">
    <location>
        <begin position="530"/>
        <end position="558"/>
    </location>
</feature>
<accession>A0ABN9XK15</accession>
<proteinExistence type="predicted"/>
<feature type="compositionally biased region" description="Low complexity" evidence="1">
    <location>
        <begin position="392"/>
        <end position="423"/>
    </location>
</feature>
<feature type="region of interest" description="Disordered" evidence="1">
    <location>
        <begin position="275"/>
        <end position="295"/>
    </location>
</feature>
<feature type="region of interest" description="Disordered" evidence="1">
    <location>
        <begin position="483"/>
        <end position="697"/>
    </location>
</feature>
<comment type="caution">
    <text evidence="2">The sequence shown here is derived from an EMBL/GenBank/DDBJ whole genome shotgun (WGS) entry which is preliminary data.</text>
</comment>
<reference evidence="2" key="1">
    <citation type="submission" date="2023-10" db="EMBL/GenBank/DDBJ databases">
        <authorList>
            <person name="Chen Y."/>
            <person name="Shah S."/>
            <person name="Dougan E. K."/>
            <person name="Thang M."/>
            <person name="Chan C."/>
        </authorList>
    </citation>
    <scope>NUCLEOTIDE SEQUENCE [LARGE SCALE GENOMIC DNA]</scope>
</reference>
<feature type="compositionally biased region" description="Low complexity" evidence="1">
    <location>
        <begin position="650"/>
        <end position="661"/>
    </location>
</feature>
<gene>
    <name evidence="2" type="ORF">PCOR1329_LOCUS76470</name>
</gene>
<organism evidence="2 3">
    <name type="scientific">Prorocentrum cordatum</name>
    <dbReference type="NCBI Taxonomy" id="2364126"/>
    <lineage>
        <taxon>Eukaryota</taxon>
        <taxon>Sar</taxon>
        <taxon>Alveolata</taxon>
        <taxon>Dinophyceae</taxon>
        <taxon>Prorocentrales</taxon>
        <taxon>Prorocentraceae</taxon>
        <taxon>Prorocentrum</taxon>
    </lineage>
</organism>
<sequence length="697" mass="69291">MQSSAPRVGCADQPITKRAKLPEVMEGCSSVAAALRADAGLPAPCRAMLAAGVEVSLGIPHEERDGNQAQVVDFIGESLARIEAELAATCRAVEDQTAVQRREAEAAVQEASARVDEAAQAAAASAAALAERRAELEGAAAEAGAAAAECERAEAARSGGEANLLAAELEREVCEAGYALLTRGHGQPAGELAGRLEEQVRATQKVCAKLGLEESLVLMLPSTARKPLAERNALDNMAAKLAAEALEKHVAELRTGLDGGATAVQSRVQAAEAARGARGEAQARHKAIEKSLQEAQAQHGGLQAALAAAERMRGARAAAAAAAGRRLAEARDALAAFRSGPLASFHSASGLGGAPSRAALALRARVAAAPTPSAGTPQAADPAEQGARGEGPSECPEAAAVAAGPEAARSPEPTDAAAPGAAAAEEIQPAGAGLGAEVAEEDADVPDEPAFVDAEVPDEPALAEQSPAGEAARAPAGDCAVAGARVGNSVGSPEAAEGAVGQQDSEAAPEEGSLEAGAEMEPPAGPPASPASTGGDPEAADGAAAAAAAPVQPGPAEQSPSCDSAGAPPGEAGPSECAVAEARVGNSVGSPEAAEGAVGQQDSEAAREGGRASAEAGAEIEPPAGRRLSSQGLPSRAPPAIPQGRPPARRGPASAPWRRPALVTAWAAPRPRRAPSGNRIRRPRAREGAPAPRRGPR</sequence>
<evidence type="ECO:0000313" key="3">
    <source>
        <dbReference type="Proteomes" id="UP001189429"/>
    </source>
</evidence>
<evidence type="ECO:0000313" key="2">
    <source>
        <dbReference type="EMBL" id="CAK0898753.1"/>
    </source>
</evidence>
<feature type="compositionally biased region" description="Low complexity" evidence="1">
    <location>
        <begin position="611"/>
        <end position="625"/>
    </location>
</feature>
<feature type="compositionally biased region" description="Low complexity" evidence="1">
    <location>
        <begin position="688"/>
        <end position="697"/>
    </location>
</feature>
<feature type="compositionally biased region" description="Basic and acidic residues" evidence="1">
    <location>
        <begin position="275"/>
        <end position="292"/>
    </location>
</feature>
<dbReference type="EMBL" id="CAUYUJ010020503">
    <property type="protein sequence ID" value="CAK0898753.1"/>
    <property type="molecule type" value="Genomic_DNA"/>
</dbReference>
<evidence type="ECO:0000256" key="1">
    <source>
        <dbReference type="SAM" id="MobiDB-lite"/>
    </source>
</evidence>
<feature type="region of interest" description="Disordered" evidence="1">
    <location>
        <begin position="369"/>
        <end position="423"/>
    </location>
</feature>
<feature type="compositionally biased region" description="Pro residues" evidence="1">
    <location>
        <begin position="636"/>
        <end position="645"/>
    </location>
</feature>
<name>A0ABN9XK15_9DINO</name>